<keyword evidence="5" id="KW-0067">ATP-binding</keyword>
<evidence type="ECO:0000256" key="1">
    <source>
        <dbReference type="ARBA" id="ARBA00022527"/>
    </source>
</evidence>
<dbReference type="InterPro" id="IPR000961">
    <property type="entry name" value="AGC-kinase_C"/>
</dbReference>
<organism evidence="7 8">
    <name type="scientific">Dibothriocephalus latus</name>
    <name type="common">Fish tapeworm</name>
    <name type="synonym">Diphyllobothrium latum</name>
    <dbReference type="NCBI Taxonomy" id="60516"/>
    <lineage>
        <taxon>Eukaryota</taxon>
        <taxon>Metazoa</taxon>
        <taxon>Spiralia</taxon>
        <taxon>Lophotrochozoa</taxon>
        <taxon>Platyhelminthes</taxon>
        <taxon>Cestoda</taxon>
        <taxon>Eucestoda</taxon>
        <taxon>Diphyllobothriidea</taxon>
        <taxon>Diphyllobothriidae</taxon>
        <taxon>Dibothriocephalus</taxon>
    </lineage>
</organism>
<evidence type="ECO:0000256" key="4">
    <source>
        <dbReference type="ARBA" id="ARBA00022777"/>
    </source>
</evidence>
<dbReference type="Proteomes" id="UP000281553">
    <property type="component" value="Unassembled WGS sequence"/>
</dbReference>
<evidence type="ECO:0000256" key="2">
    <source>
        <dbReference type="ARBA" id="ARBA00022679"/>
    </source>
</evidence>
<evidence type="ECO:0000256" key="3">
    <source>
        <dbReference type="ARBA" id="ARBA00022741"/>
    </source>
</evidence>
<dbReference type="PANTHER" id="PTHR24351">
    <property type="entry name" value="RIBOSOMAL PROTEIN S6 KINASE"/>
    <property type="match status" value="1"/>
</dbReference>
<name>A0A3P7R3N9_DIBLA</name>
<evidence type="ECO:0000256" key="5">
    <source>
        <dbReference type="ARBA" id="ARBA00022840"/>
    </source>
</evidence>
<keyword evidence="8" id="KW-1185">Reference proteome</keyword>
<keyword evidence="3" id="KW-0547">Nucleotide-binding</keyword>
<accession>A0A3P7R3N9</accession>
<dbReference type="Gene3D" id="1.10.510.10">
    <property type="entry name" value="Transferase(Phosphotransferase) domain 1"/>
    <property type="match status" value="1"/>
</dbReference>
<protein>
    <recommendedName>
        <fullName evidence="6">AGC-kinase C-terminal domain-containing protein</fullName>
    </recommendedName>
</protein>
<evidence type="ECO:0000313" key="8">
    <source>
        <dbReference type="Proteomes" id="UP000281553"/>
    </source>
</evidence>
<evidence type="ECO:0000313" key="7">
    <source>
        <dbReference type="EMBL" id="VDN38582.1"/>
    </source>
</evidence>
<dbReference type="PROSITE" id="PS51285">
    <property type="entry name" value="AGC_KINASE_CTER"/>
    <property type="match status" value="1"/>
</dbReference>
<gene>
    <name evidence="7" type="ORF">DILT_LOCUS17634</name>
</gene>
<dbReference type="SMART" id="SM00133">
    <property type="entry name" value="S_TK_X"/>
    <property type="match status" value="1"/>
</dbReference>
<evidence type="ECO:0000259" key="6">
    <source>
        <dbReference type="PROSITE" id="PS51285"/>
    </source>
</evidence>
<dbReference type="EMBL" id="UYRU01093463">
    <property type="protein sequence ID" value="VDN38582.1"/>
    <property type="molecule type" value="Genomic_DNA"/>
</dbReference>
<dbReference type="OrthoDB" id="63267at2759"/>
<keyword evidence="1" id="KW-0723">Serine/threonine-protein kinase</keyword>
<reference evidence="7 8" key="1">
    <citation type="submission" date="2018-11" db="EMBL/GenBank/DDBJ databases">
        <authorList>
            <consortium name="Pathogen Informatics"/>
        </authorList>
    </citation>
    <scope>NUCLEOTIDE SEQUENCE [LARGE SCALE GENOMIC DNA]</scope>
</reference>
<dbReference type="Gene3D" id="3.30.200.20">
    <property type="entry name" value="Phosphorylase Kinase, domain 1"/>
    <property type="match status" value="1"/>
</dbReference>
<dbReference type="GO" id="GO:0004674">
    <property type="term" value="F:protein serine/threonine kinase activity"/>
    <property type="evidence" value="ECO:0007669"/>
    <property type="project" value="UniProtKB-KW"/>
</dbReference>
<feature type="domain" description="AGC-kinase C-terminal" evidence="6">
    <location>
        <begin position="22"/>
        <end position="67"/>
    </location>
</feature>
<dbReference type="AlphaFoldDB" id="A0A3P7R3N9"/>
<proteinExistence type="predicted"/>
<keyword evidence="2" id="KW-0808">Transferase</keyword>
<sequence length="67" mass="7765">MERLGCPPHSSFADIQNQPLFRSIDWVALEQKRVVPPYRPEMAGDRDLIHFDPTFTNEPLIFTPDNP</sequence>
<keyword evidence="4" id="KW-0418">Kinase</keyword>
<dbReference type="GO" id="GO:0005524">
    <property type="term" value="F:ATP binding"/>
    <property type="evidence" value="ECO:0007669"/>
    <property type="project" value="UniProtKB-KW"/>
</dbReference>